<dbReference type="InterPro" id="IPR006433">
    <property type="entry name" value="Prohead_protease"/>
</dbReference>
<name>A0A6J7WF15_9CAUD</name>
<accession>A0A6J7WF15</accession>
<keyword evidence="2 8" id="KW-0645">Protease</keyword>
<dbReference type="GO" id="GO:0046797">
    <property type="term" value="P:viral procapsid maturation"/>
    <property type="evidence" value="ECO:0007669"/>
    <property type="project" value="UniProtKB-KW"/>
</dbReference>
<gene>
    <name evidence="8" type="ORF">UFOVP174_38</name>
</gene>
<evidence type="ECO:0000256" key="2">
    <source>
        <dbReference type="ARBA" id="ARBA00022670"/>
    </source>
</evidence>
<dbReference type="Pfam" id="PF04586">
    <property type="entry name" value="Peptidase_S78"/>
    <property type="match status" value="1"/>
</dbReference>
<protein>
    <submittedName>
        <fullName evidence="8">COG3740 Phage head maturation protease</fullName>
    </submittedName>
</protein>
<dbReference type="GO" id="GO:0006508">
    <property type="term" value="P:proteolysis"/>
    <property type="evidence" value="ECO:0007669"/>
    <property type="project" value="UniProtKB-KW"/>
</dbReference>
<evidence type="ECO:0000256" key="6">
    <source>
        <dbReference type="SAM" id="MobiDB-lite"/>
    </source>
</evidence>
<feature type="region of interest" description="Disordered" evidence="6">
    <location>
        <begin position="224"/>
        <end position="243"/>
    </location>
</feature>
<evidence type="ECO:0000256" key="4">
    <source>
        <dbReference type="ARBA" id="ARBA00022950"/>
    </source>
</evidence>
<keyword evidence="3" id="KW-0378">Hydrolase</keyword>
<dbReference type="GO" id="GO:0008233">
    <property type="term" value="F:peptidase activity"/>
    <property type="evidence" value="ECO:0007669"/>
    <property type="project" value="UniProtKB-KW"/>
</dbReference>
<keyword evidence="1" id="KW-1188">Viral release from host cell</keyword>
<keyword evidence="5" id="KW-1273">Viral capsid maturation</keyword>
<evidence type="ECO:0000256" key="5">
    <source>
        <dbReference type="ARBA" id="ARBA00023045"/>
    </source>
</evidence>
<evidence type="ECO:0000259" key="7">
    <source>
        <dbReference type="Pfam" id="PF04586"/>
    </source>
</evidence>
<dbReference type="EMBL" id="LR798216">
    <property type="protein sequence ID" value="CAB5194880.1"/>
    <property type="molecule type" value="Genomic_DNA"/>
</dbReference>
<evidence type="ECO:0000313" key="8">
    <source>
        <dbReference type="EMBL" id="CAB5194880.1"/>
    </source>
</evidence>
<sequence length="267" mass="29863">MRTVGQSTTVTADAARCMLLKQINMSNFYNKKSVEGAPIDMEDNSRVITVYYSAFGNVDSDGDIITPGAFTKTLKENGPQAKNRVWHLMNHSTDKPIAKPFEMSEDAFGLKASVKLPNTTLGNDLYELYKDGHITEHSIGFQTIKSQAKSGYNEINEIKLFEGSSVLWGANANTPTVGVKSQIKSTLVDEMGKTIKSLRNGHFTDETFELLELKLKQLQQYLSEMEDEESISPEPTAEEALPTEEEDPMISIEIEVNKYLQSFKIFN</sequence>
<evidence type="ECO:0000256" key="3">
    <source>
        <dbReference type="ARBA" id="ARBA00022801"/>
    </source>
</evidence>
<evidence type="ECO:0000256" key="1">
    <source>
        <dbReference type="ARBA" id="ARBA00022612"/>
    </source>
</evidence>
<keyword evidence="4" id="KW-0118">Viral capsid assembly</keyword>
<feature type="domain" description="Prohead serine protease" evidence="7">
    <location>
        <begin position="43"/>
        <end position="185"/>
    </location>
</feature>
<reference evidence="8" key="1">
    <citation type="submission" date="2020-05" db="EMBL/GenBank/DDBJ databases">
        <authorList>
            <person name="Chiriac C."/>
            <person name="Salcher M."/>
            <person name="Ghai R."/>
            <person name="Kavagutti S V."/>
        </authorList>
    </citation>
    <scope>NUCLEOTIDE SEQUENCE</scope>
</reference>
<proteinExistence type="predicted"/>
<dbReference type="InterPro" id="IPR054613">
    <property type="entry name" value="Peptidase_S78_dom"/>
</dbReference>
<organism evidence="8">
    <name type="scientific">uncultured Caudovirales phage</name>
    <dbReference type="NCBI Taxonomy" id="2100421"/>
    <lineage>
        <taxon>Viruses</taxon>
        <taxon>Duplodnaviria</taxon>
        <taxon>Heunggongvirae</taxon>
        <taxon>Uroviricota</taxon>
        <taxon>Caudoviricetes</taxon>
        <taxon>Peduoviridae</taxon>
        <taxon>Maltschvirus</taxon>
        <taxon>Maltschvirus maltsch</taxon>
    </lineage>
</organism>
<dbReference type="NCBIfam" id="TIGR01543">
    <property type="entry name" value="proheadase_HK97"/>
    <property type="match status" value="1"/>
</dbReference>